<dbReference type="EMBL" id="CM042012">
    <property type="protein sequence ID" value="KAI3751981.1"/>
    <property type="molecule type" value="Genomic_DNA"/>
</dbReference>
<keyword evidence="2" id="KW-1185">Reference proteome</keyword>
<comment type="caution">
    <text evidence="1">The sequence shown here is derived from an EMBL/GenBank/DDBJ whole genome shotgun (WGS) entry which is preliminary data.</text>
</comment>
<proteinExistence type="predicted"/>
<gene>
    <name evidence="1" type="ORF">L2E82_23078</name>
</gene>
<name>A0ACB9DZR3_CICIN</name>
<sequence>MLSFVTKVTPILVALSSGAQNQKLEAAMGKPLKDHAFATPDKVAEIVQNVNAGGVWECGLELLAAALFSTFPQSIITITFSVSILSVDLRLSPTKWYQRVVRIPDEEDDDAGHEKHKTQTVDDDCVCMDDVIVCDICGDVGREDRLAICSRCKDGAEHTYCMKSMINEVPRGDWQCEECKSSEELNCPNYHKKGSTGPVTEMVRKWTKSLMSSMKGSVGYQKHPKRKFKQKRNQKNLQRNNR</sequence>
<protein>
    <submittedName>
        <fullName evidence="1">Uncharacterized protein</fullName>
    </submittedName>
</protein>
<evidence type="ECO:0000313" key="1">
    <source>
        <dbReference type="EMBL" id="KAI3751981.1"/>
    </source>
</evidence>
<reference evidence="1 2" key="2">
    <citation type="journal article" date="2022" name="Mol. Ecol. Resour.">
        <title>The genomes of chicory, endive, great burdock and yacon provide insights into Asteraceae paleo-polyploidization history and plant inulin production.</title>
        <authorList>
            <person name="Fan W."/>
            <person name="Wang S."/>
            <person name="Wang H."/>
            <person name="Wang A."/>
            <person name="Jiang F."/>
            <person name="Liu H."/>
            <person name="Zhao H."/>
            <person name="Xu D."/>
            <person name="Zhang Y."/>
        </authorList>
    </citation>
    <scope>NUCLEOTIDE SEQUENCE [LARGE SCALE GENOMIC DNA]</scope>
    <source>
        <strain evidence="2">cv. Punajuju</strain>
        <tissue evidence="1">Leaves</tissue>
    </source>
</reference>
<accession>A0ACB9DZR3</accession>
<reference evidence="2" key="1">
    <citation type="journal article" date="2022" name="Mol. Ecol. Resour.">
        <title>The genomes of chicory, endive, great burdock and yacon provide insights into Asteraceae palaeo-polyploidization history and plant inulin production.</title>
        <authorList>
            <person name="Fan W."/>
            <person name="Wang S."/>
            <person name="Wang H."/>
            <person name="Wang A."/>
            <person name="Jiang F."/>
            <person name="Liu H."/>
            <person name="Zhao H."/>
            <person name="Xu D."/>
            <person name="Zhang Y."/>
        </authorList>
    </citation>
    <scope>NUCLEOTIDE SEQUENCE [LARGE SCALE GENOMIC DNA]</scope>
    <source>
        <strain evidence="2">cv. Punajuju</strain>
    </source>
</reference>
<organism evidence="1 2">
    <name type="scientific">Cichorium intybus</name>
    <name type="common">Chicory</name>
    <dbReference type="NCBI Taxonomy" id="13427"/>
    <lineage>
        <taxon>Eukaryota</taxon>
        <taxon>Viridiplantae</taxon>
        <taxon>Streptophyta</taxon>
        <taxon>Embryophyta</taxon>
        <taxon>Tracheophyta</taxon>
        <taxon>Spermatophyta</taxon>
        <taxon>Magnoliopsida</taxon>
        <taxon>eudicotyledons</taxon>
        <taxon>Gunneridae</taxon>
        <taxon>Pentapetalae</taxon>
        <taxon>asterids</taxon>
        <taxon>campanulids</taxon>
        <taxon>Asterales</taxon>
        <taxon>Asteraceae</taxon>
        <taxon>Cichorioideae</taxon>
        <taxon>Cichorieae</taxon>
        <taxon>Cichoriinae</taxon>
        <taxon>Cichorium</taxon>
    </lineage>
</organism>
<evidence type="ECO:0000313" key="2">
    <source>
        <dbReference type="Proteomes" id="UP001055811"/>
    </source>
</evidence>
<dbReference type="Proteomes" id="UP001055811">
    <property type="component" value="Linkage Group LG04"/>
</dbReference>